<dbReference type="SUPFAM" id="SSF56300">
    <property type="entry name" value="Metallo-dependent phosphatases"/>
    <property type="match status" value="1"/>
</dbReference>
<evidence type="ECO:0000256" key="1">
    <source>
        <dbReference type="ARBA" id="ARBA00005662"/>
    </source>
</evidence>
<dbReference type="EMBL" id="JBHSNF010000001">
    <property type="protein sequence ID" value="MFC5524291.1"/>
    <property type="molecule type" value="Genomic_DNA"/>
</dbReference>
<dbReference type="InterPro" id="IPR019079">
    <property type="entry name" value="Capsule_synth_CapA"/>
</dbReference>
<proteinExistence type="inferred from homology"/>
<dbReference type="Gene3D" id="3.60.21.10">
    <property type="match status" value="1"/>
</dbReference>
<name>A0ABW0QI66_9GAMM</name>
<keyword evidence="4" id="KW-1185">Reference proteome</keyword>
<accession>A0ABW0QI66</accession>
<feature type="domain" description="Capsule synthesis protein CapA" evidence="2">
    <location>
        <begin position="7"/>
        <end position="242"/>
    </location>
</feature>
<evidence type="ECO:0000259" key="2">
    <source>
        <dbReference type="SMART" id="SM00854"/>
    </source>
</evidence>
<dbReference type="Proteomes" id="UP001596114">
    <property type="component" value="Unassembled WGS sequence"/>
</dbReference>
<sequence>MDKDHLRFAFVGDVCLPFLKGTPAGVPEFNSWPTIRREIGEHDFLVGNLECCLVDERCSQKAREQPMATPVAAGSFLHEIGFTDLCLANNHSLDCGSGALTTTRESLAAHGIRGFGAGADLREAEEPVFAERNGCKIAFLGACDKSEYYASDGRAGIAPLEKLRLGERVRAAAAEADLVVTMLHADLEFSDVPGRWRQRLSRWLVEQGSHLVIQHHPHVLQGIEEYQGGVIAYSLGNFIFRLHGNKYQEHQAGVFDSMVLIVDVDMRGEKPVLAHRTIPLHIGSDHLPHHMTDRSREKASVRLQARSSLVAERNVHRKIWFRRCRLEAVSRISHLYYAYRRGDIASGNRTLHQLLTCREDRRWMLGLASLGYL</sequence>
<dbReference type="PANTHER" id="PTHR33393">
    <property type="entry name" value="POLYGLUTAMINE SYNTHESIS ACCESSORY PROTEIN RV0574C-RELATED"/>
    <property type="match status" value="1"/>
</dbReference>
<dbReference type="SMART" id="SM00854">
    <property type="entry name" value="PGA_cap"/>
    <property type="match status" value="1"/>
</dbReference>
<reference evidence="4" key="1">
    <citation type="journal article" date="2019" name="Int. J. Syst. Evol. Microbiol.">
        <title>The Global Catalogue of Microorganisms (GCM) 10K type strain sequencing project: providing services to taxonomists for standard genome sequencing and annotation.</title>
        <authorList>
            <consortium name="The Broad Institute Genomics Platform"/>
            <consortium name="The Broad Institute Genome Sequencing Center for Infectious Disease"/>
            <person name="Wu L."/>
            <person name="Ma J."/>
        </authorList>
    </citation>
    <scope>NUCLEOTIDE SEQUENCE [LARGE SCALE GENOMIC DNA]</scope>
    <source>
        <strain evidence="4">CGMCC 1.16619</strain>
    </source>
</reference>
<dbReference type="CDD" id="cd07381">
    <property type="entry name" value="MPP_CapA"/>
    <property type="match status" value="1"/>
</dbReference>
<organism evidence="3 4">
    <name type="scientific">Rhodanobacter ginsengisoli</name>
    <dbReference type="NCBI Taxonomy" id="418646"/>
    <lineage>
        <taxon>Bacteria</taxon>
        <taxon>Pseudomonadati</taxon>
        <taxon>Pseudomonadota</taxon>
        <taxon>Gammaproteobacteria</taxon>
        <taxon>Lysobacterales</taxon>
        <taxon>Rhodanobacteraceae</taxon>
        <taxon>Rhodanobacter</taxon>
    </lineage>
</organism>
<dbReference type="InterPro" id="IPR029052">
    <property type="entry name" value="Metallo-depent_PP-like"/>
</dbReference>
<gene>
    <name evidence="3" type="ORF">ACFPPA_00905</name>
</gene>
<evidence type="ECO:0000313" key="3">
    <source>
        <dbReference type="EMBL" id="MFC5524291.1"/>
    </source>
</evidence>
<comment type="caution">
    <text evidence="3">The sequence shown here is derived from an EMBL/GenBank/DDBJ whole genome shotgun (WGS) entry which is preliminary data.</text>
</comment>
<dbReference type="InterPro" id="IPR052169">
    <property type="entry name" value="CW_Biosynth-Accessory"/>
</dbReference>
<comment type="similarity">
    <text evidence="1">Belongs to the CapA family.</text>
</comment>
<dbReference type="Pfam" id="PF09587">
    <property type="entry name" value="PGA_cap"/>
    <property type="match status" value="1"/>
</dbReference>
<dbReference type="PANTHER" id="PTHR33393:SF11">
    <property type="entry name" value="POLYGLUTAMINE SYNTHESIS ACCESSORY PROTEIN RV0574C-RELATED"/>
    <property type="match status" value="1"/>
</dbReference>
<protein>
    <submittedName>
        <fullName evidence="3">CapA family protein</fullName>
    </submittedName>
</protein>
<dbReference type="RefSeq" id="WP_377316352.1">
    <property type="nucleotide sequence ID" value="NZ_JBHSNF010000001.1"/>
</dbReference>
<evidence type="ECO:0000313" key="4">
    <source>
        <dbReference type="Proteomes" id="UP001596114"/>
    </source>
</evidence>